<evidence type="ECO:0000256" key="7">
    <source>
        <dbReference type="ARBA" id="ARBA00022840"/>
    </source>
</evidence>
<feature type="domain" description="Histidine kinase/HSP90-like ATPase" evidence="10">
    <location>
        <begin position="330"/>
        <end position="420"/>
    </location>
</feature>
<evidence type="ECO:0000256" key="2">
    <source>
        <dbReference type="ARBA" id="ARBA00012438"/>
    </source>
</evidence>
<evidence type="ECO:0000256" key="9">
    <source>
        <dbReference type="SAM" id="Phobius"/>
    </source>
</evidence>
<dbReference type="InterPro" id="IPR050482">
    <property type="entry name" value="Sensor_HK_TwoCompSys"/>
</dbReference>
<evidence type="ECO:0000313" key="12">
    <source>
        <dbReference type="Proteomes" id="UP000262882"/>
    </source>
</evidence>
<evidence type="ECO:0000256" key="6">
    <source>
        <dbReference type="ARBA" id="ARBA00022777"/>
    </source>
</evidence>
<dbReference type="InterPro" id="IPR036890">
    <property type="entry name" value="HATPase_C_sf"/>
</dbReference>
<dbReference type="Pfam" id="PF02518">
    <property type="entry name" value="HATPase_c"/>
    <property type="match status" value="1"/>
</dbReference>
<keyword evidence="5" id="KW-0547">Nucleotide-binding</keyword>
<feature type="transmembrane region" description="Helical" evidence="9">
    <location>
        <begin position="47"/>
        <end position="66"/>
    </location>
</feature>
<dbReference type="GO" id="GO:0046983">
    <property type="term" value="F:protein dimerization activity"/>
    <property type="evidence" value="ECO:0007669"/>
    <property type="project" value="InterPro"/>
</dbReference>
<keyword evidence="4" id="KW-0808">Transferase</keyword>
<dbReference type="InterPro" id="IPR003594">
    <property type="entry name" value="HATPase_dom"/>
</dbReference>
<dbReference type="Pfam" id="PF13796">
    <property type="entry name" value="Sensor"/>
    <property type="match status" value="1"/>
</dbReference>
<keyword evidence="7" id="KW-0067">ATP-binding</keyword>
<dbReference type="InterPro" id="IPR011712">
    <property type="entry name" value="Sig_transdc_His_kin_sub3_dim/P"/>
</dbReference>
<dbReference type="EC" id="2.7.13.3" evidence="2"/>
<dbReference type="GO" id="GO:0000155">
    <property type="term" value="F:phosphorelay sensor kinase activity"/>
    <property type="evidence" value="ECO:0007669"/>
    <property type="project" value="InterPro"/>
</dbReference>
<gene>
    <name evidence="11" type="ORF">D0T12_04640</name>
</gene>
<evidence type="ECO:0000313" key="11">
    <source>
        <dbReference type="EMBL" id="RFS87507.1"/>
    </source>
</evidence>
<accession>A0A372GQ48</accession>
<organism evidence="11 12">
    <name type="scientific">Actinomadura spongiicola</name>
    <dbReference type="NCBI Taxonomy" id="2303421"/>
    <lineage>
        <taxon>Bacteria</taxon>
        <taxon>Bacillati</taxon>
        <taxon>Actinomycetota</taxon>
        <taxon>Actinomycetes</taxon>
        <taxon>Streptosporangiales</taxon>
        <taxon>Thermomonosporaceae</taxon>
        <taxon>Actinomadura</taxon>
    </lineage>
</organism>
<dbReference type="GO" id="GO:0005524">
    <property type="term" value="F:ATP binding"/>
    <property type="evidence" value="ECO:0007669"/>
    <property type="project" value="UniProtKB-KW"/>
</dbReference>
<keyword evidence="12" id="KW-1185">Reference proteome</keyword>
<dbReference type="Proteomes" id="UP000262882">
    <property type="component" value="Unassembled WGS sequence"/>
</dbReference>
<dbReference type="RefSeq" id="WP_117398057.1">
    <property type="nucleotide sequence ID" value="NZ_QVNQ01000001.1"/>
</dbReference>
<evidence type="ECO:0000256" key="8">
    <source>
        <dbReference type="ARBA" id="ARBA00023012"/>
    </source>
</evidence>
<dbReference type="Pfam" id="PF07730">
    <property type="entry name" value="HisKA_3"/>
    <property type="match status" value="1"/>
</dbReference>
<evidence type="ECO:0000259" key="10">
    <source>
        <dbReference type="SMART" id="SM00387"/>
    </source>
</evidence>
<name>A0A372GQ48_9ACTN</name>
<dbReference type="OrthoDB" id="5241729at2"/>
<protein>
    <recommendedName>
        <fullName evidence="2">histidine kinase</fullName>
        <ecNumber evidence="2">2.7.13.3</ecNumber>
    </recommendedName>
</protein>
<dbReference type="PANTHER" id="PTHR24421">
    <property type="entry name" value="NITRATE/NITRITE SENSOR PROTEIN NARX-RELATED"/>
    <property type="match status" value="1"/>
</dbReference>
<keyword evidence="9" id="KW-0812">Transmembrane</keyword>
<dbReference type="Gene3D" id="1.20.5.1930">
    <property type="match status" value="1"/>
</dbReference>
<evidence type="ECO:0000256" key="3">
    <source>
        <dbReference type="ARBA" id="ARBA00022553"/>
    </source>
</evidence>
<keyword evidence="8" id="KW-0902">Two-component regulatory system</keyword>
<dbReference type="EMBL" id="QVNQ01000001">
    <property type="protein sequence ID" value="RFS87507.1"/>
    <property type="molecule type" value="Genomic_DNA"/>
</dbReference>
<evidence type="ECO:0000256" key="5">
    <source>
        <dbReference type="ARBA" id="ARBA00022741"/>
    </source>
</evidence>
<dbReference type="SMART" id="SM00387">
    <property type="entry name" value="HATPase_c"/>
    <property type="match status" value="1"/>
</dbReference>
<proteinExistence type="predicted"/>
<dbReference type="SUPFAM" id="SSF55874">
    <property type="entry name" value="ATPase domain of HSP90 chaperone/DNA topoisomerase II/histidine kinase"/>
    <property type="match status" value="1"/>
</dbReference>
<dbReference type="Gene3D" id="3.30.565.10">
    <property type="entry name" value="Histidine kinase-like ATPase, C-terminal domain"/>
    <property type="match status" value="1"/>
</dbReference>
<comment type="caution">
    <text evidence="11">The sequence shown here is derived from an EMBL/GenBank/DDBJ whole genome shotgun (WGS) entry which is preliminary data.</text>
</comment>
<reference evidence="11 12" key="1">
    <citation type="submission" date="2018-08" db="EMBL/GenBank/DDBJ databases">
        <title>Actinomadura spongicola sp. nov., isolated from marine sponge Leucetta chagosensis.</title>
        <authorList>
            <person name="Li L."/>
            <person name="Lin H.W."/>
        </authorList>
    </citation>
    <scope>NUCLEOTIDE SEQUENCE [LARGE SCALE GENOMIC DNA]</scope>
    <source>
        <strain evidence="11 12">LHW52907</strain>
    </source>
</reference>
<dbReference type="CDD" id="cd16917">
    <property type="entry name" value="HATPase_UhpB-NarQ-NarX-like"/>
    <property type="match status" value="1"/>
</dbReference>
<feature type="transmembrane region" description="Helical" evidence="9">
    <location>
        <begin position="114"/>
        <end position="143"/>
    </location>
</feature>
<feature type="transmembrane region" description="Helical" evidence="9">
    <location>
        <begin position="21"/>
        <end position="41"/>
    </location>
</feature>
<comment type="catalytic activity">
    <reaction evidence="1">
        <text>ATP + protein L-histidine = ADP + protein N-phospho-L-histidine.</text>
        <dbReference type="EC" id="2.7.13.3"/>
    </reaction>
</comment>
<evidence type="ECO:0000256" key="4">
    <source>
        <dbReference type="ARBA" id="ARBA00022679"/>
    </source>
</evidence>
<dbReference type="PANTHER" id="PTHR24421:SF10">
    <property type="entry name" value="NITRATE_NITRITE SENSOR PROTEIN NARQ"/>
    <property type="match status" value="1"/>
</dbReference>
<dbReference type="AlphaFoldDB" id="A0A372GQ48"/>
<keyword evidence="6 11" id="KW-0418">Kinase</keyword>
<keyword evidence="9" id="KW-0472">Membrane</keyword>
<sequence length="420" mass="43953">MAASGRTKVTTAAEAIRHRPFRFVLSAWPLRTFGYAVSGVLTGLATVVWLPPALLAGGVILTPELVRPLVAVERRRVMLLGGPALPDPHRPPERPGFARWLHGRCTEAVTWRELAFLVLNGSVLLVINLMALVVGLAPALIFASGAASFVESGAGDGTASAGSGASAGSPFLAGGAALAIAATVILLGYATAAAAMLQAELARLLLSADDGRIRTLTRSRARLIDAFEVERRRIERDLHDGAQQRLLQLGMTLVRAQMELDTHPEAARSLIAEATGEARSALTELRELIRGIHPRVLTDFGLPAAVAELADRSPLPVAVELDLPGRQPAAVESAAYFVVAEALTNAAKHARASRVEITATLTGRLLRIEIHDDGTGGADPAKGSGLTGLADRVDALDGTLTLTSPQGGPTTVRLELPCSG</sequence>
<keyword evidence="9" id="KW-1133">Transmembrane helix</keyword>
<dbReference type="InterPro" id="IPR025828">
    <property type="entry name" value="Put_sensor_dom"/>
</dbReference>
<evidence type="ECO:0000256" key="1">
    <source>
        <dbReference type="ARBA" id="ARBA00000085"/>
    </source>
</evidence>
<keyword evidence="3" id="KW-0597">Phosphoprotein</keyword>
<feature type="transmembrane region" description="Helical" evidence="9">
    <location>
        <begin position="171"/>
        <end position="197"/>
    </location>
</feature>
<dbReference type="GO" id="GO:0016020">
    <property type="term" value="C:membrane"/>
    <property type="evidence" value="ECO:0007669"/>
    <property type="project" value="InterPro"/>
</dbReference>